<feature type="region of interest" description="Disordered" evidence="1">
    <location>
        <begin position="31"/>
        <end position="201"/>
    </location>
</feature>
<name>A0ABY0HJ02_9PEZI</name>
<feature type="compositionally biased region" description="Basic and acidic residues" evidence="1">
    <location>
        <begin position="72"/>
        <end position="105"/>
    </location>
</feature>
<gene>
    <name evidence="2" type="ORF">DL762_001036</name>
</gene>
<sequence>MAKTRKASIDYASLVSLSNSSRIDAIKTMDELSQRLSGSPSSSVGRKKKTSSSTSSPPSSSNPKSSRKHKSHESTVKKSKQGGKDSADSKLRKPSKENKVAREPESVLSYGWSWKQKNTKEATKHAKDSRNSAGAPDLRRTTDPRSQNRNSFWSMSTDSTKLGEIPPRRSRPTRNPDSDEKEYGYRPTYPLHAPKPATEEKSGLFKRLFGAKA</sequence>
<evidence type="ECO:0000313" key="3">
    <source>
        <dbReference type="Proteomes" id="UP000294003"/>
    </source>
</evidence>
<accession>A0ABY0HJ02</accession>
<feature type="compositionally biased region" description="Low complexity" evidence="1">
    <location>
        <begin position="51"/>
        <end position="64"/>
    </location>
</feature>
<feature type="compositionally biased region" description="Basic and acidic residues" evidence="1">
    <location>
        <begin position="118"/>
        <end position="130"/>
    </location>
</feature>
<feature type="compositionally biased region" description="Low complexity" evidence="1">
    <location>
        <begin position="34"/>
        <end position="44"/>
    </location>
</feature>
<comment type="caution">
    <text evidence="2">The sequence shown here is derived from an EMBL/GenBank/DDBJ whole genome shotgun (WGS) entry which is preliminary data.</text>
</comment>
<feature type="compositionally biased region" description="Polar residues" evidence="1">
    <location>
        <begin position="144"/>
        <end position="160"/>
    </location>
</feature>
<keyword evidence="3" id="KW-1185">Reference proteome</keyword>
<organism evidence="2 3">
    <name type="scientific">Monosporascus cannonballus</name>
    <dbReference type="NCBI Taxonomy" id="155416"/>
    <lineage>
        <taxon>Eukaryota</taxon>
        <taxon>Fungi</taxon>
        <taxon>Dikarya</taxon>
        <taxon>Ascomycota</taxon>
        <taxon>Pezizomycotina</taxon>
        <taxon>Sordariomycetes</taxon>
        <taxon>Xylariomycetidae</taxon>
        <taxon>Xylariales</taxon>
        <taxon>Xylariales incertae sedis</taxon>
        <taxon>Monosporascus</taxon>
    </lineage>
</organism>
<protein>
    <submittedName>
        <fullName evidence="2">Uncharacterized protein</fullName>
    </submittedName>
</protein>
<reference evidence="2 3" key="1">
    <citation type="submission" date="2018-06" db="EMBL/GenBank/DDBJ databases">
        <title>Complete Genomes of Monosporascus.</title>
        <authorList>
            <person name="Robinson A.J."/>
            <person name="Natvig D.O."/>
        </authorList>
    </citation>
    <scope>NUCLEOTIDE SEQUENCE [LARGE SCALE GENOMIC DNA]</scope>
    <source>
        <strain evidence="2 3">CBS 609.92</strain>
    </source>
</reference>
<proteinExistence type="predicted"/>
<evidence type="ECO:0000313" key="2">
    <source>
        <dbReference type="EMBL" id="RYO93598.1"/>
    </source>
</evidence>
<evidence type="ECO:0000256" key="1">
    <source>
        <dbReference type="SAM" id="MobiDB-lite"/>
    </source>
</evidence>
<feature type="compositionally biased region" description="Basic and acidic residues" evidence="1">
    <location>
        <begin position="174"/>
        <end position="184"/>
    </location>
</feature>
<dbReference type="Proteomes" id="UP000294003">
    <property type="component" value="Unassembled WGS sequence"/>
</dbReference>
<dbReference type="EMBL" id="QJNS01000017">
    <property type="protein sequence ID" value="RYO93598.1"/>
    <property type="molecule type" value="Genomic_DNA"/>
</dbReference>